<gene>
    <name evidence="2" type="ORF">O3P69_004805</name>
</gene>
<keyword evidence="3" id="KW-1185">Reference proteome</keyword>
<sequence>MMKTRLTKEKEEEEEKKKEEEEEEEDQTYPQCPMNPHWTYTQPRHAPPADYFPVLWGGKGDRHTGAQKLLQEFGASSAVSRGNGVQELERRAFHDHGPSQVKYCWSFASSLCIILERLGWVPSAQ</sequence>
<dbReference type="EMBL" id="JARAKH010000014">
    <property type="protein sequence ID" value="KAK8397345.1"/>
    <property type="molecule type" value="Genomic_DNA"/>
</dbReference>
<organism evidence="2 3">
    <name type="scientific">Scylla paramamosain</name>
    <name type="common">Mud crab</name>
    <dbReference type="NCBI Taxonomy" id="85552"/>
    <lineage>
        <taxon>Eukaryota</taxon>
        <taxon>Metazoa</taxon>
        <taxon>Ecdysozoa</taxon>
        <taxon>Arthropoda</taxon>
        <taxon>Crustacea</taxon>
        <taxon>Multicrustacea</taxon>
        <taxon>Malacostraca</taxon>
        <taxon>Eumalacostraca</taxon>
        <taxon>Eucarida</taxon>
        <taxon>Decapoda</taxon>
        <taxon>Pleocyemata</taxon>
        <taxon>Brachyura</taxon>
        <taxon>Eubrachyura</taxon>
        <taxon>Portunoidea</taxon>
        <taxon>Portunidae</taxon>
        <taxon>Portuninae</taxon>
        <taxon>Scylla</taxon>
    </lineage>
</organism>
<feature type="region of interest" description="Disordered" evidence="1">
    <location>
        <begin position="1"/>
        <end position="43"/>
    </location>
</feature>
<name>A0AAW0UBC5_SCYPA</name>
<proteinExistence type="predicted"/>
<reference evidence="2 3" key="1">
    <citation type="submission" date="2023-03" db="EMBL/GenBank/DDBJ databases">
        <title>High-quality genome of Scylla paramamosain provides insights in environmental adaptation.</title>
        <authorList>
            <person name="Zhang L."/>
        </authorList>
    </citation>
    <scope>NUCLEOTIDE SEQUENCE [LARGE SCALE GENOMIC DNA]</scope>
    <source>
        <strain evidence="2">LZ_2023a</strain>
        <tissue evidence="2">Muscle</tissue>
    </source>
</reference>
<dbReference type="AlphaFoldDB" id="A0AAW0UBC5"/>
<evidence type="ECO:0000256" key="1">
    <source>
        <dbReference type="SAM" id="MobiDB-lite"/>
    </source>
</evidence>
<evidence type="ECO:0000313" key="3">
    <source>
        <dbReference type="Proteomes" id="UP001487740"/>
    </source>
</evidence>
<protein>
    <submittedName>
        <fullName evidence="2">Uncharacterized protein</fullName>
    </submittedName>
</protein>
<feature type="compositionally biased region" description="Basic and acidic residues" evidence="1">
    <location>
        <begin position="1"/>
        <end position="19"/>
    </location>
</feature>
<comment type="caution">
    <text evidence="2">The sequence shown here is derived from an EMBL/GenBank/DDBJ whole genome shotgun (WGS) entry which is preliminary data.</text>
</comment>
<dbReference type="Proteomes" id="UP001487740">
    <property type="component" value="Unassembled WGS sequence"/>
</dbReference>
<evidence type="ECO:0000313" key="2">
    <source>
        <dbReference type="EMBL" id="KAK8397345.1"/>
    </source>
</evidence>
<accession>A0AAW0UBC5</accession>